<dbReference type="Gene3D" id="6.10.140.60">
    <property type="match status" value="1"/>
</dbReference>
<evidence type="ECO:0000313" key="12">
    <source>
        <dbReference type="Proteomes" id="UP001314229"/>
    </source>
</evidence>
<dbReference type="Pfam" id="PF07966">
    <property type="entry name" value="A1_Propeptide"/>
    <property type="match status" value="1"/>
</dbReference>
<dbReference type="PANTHER" id="PTHR47966">
    <property type="entry name" value="BETA-SITE APP-CLEAVING ENZYME, ISOFORM A-RELATED"/>
    <property type="match status" value="1"/>
</dbReference>
<dbReference type="SUPFAM" id="SSF50630">
    <property type="entry name" value="Acid proteases"/>
    <property type="match status" value="1"/>
</dbReference>
<accession>A0AAV1NQA3</accession>
<dbReference type="InterPro" id="IPR012848">
    <property type="entry name" value="Aspartic_peptidase_N"/>
</dbReference>
<evidence type="ECO:0000256" key="9">
    <source>
        <dbReference type="PIRSR" id="PIRSR601461-2"/>
    </source>
</evidence>
<dbReference type="Pfam" id="PF00026">
    <property type="entry name" value="Asp"/>
    <property type="match status" value="1"/>
</dbReference>
<keyword evidence="5" id="KW-0064">Aspartyl protease</keyword>
<keyword evidence="6" id="KW-0222">Digestion</keyword>
<keyword evidence="8 9" id="KW-1015">Disulfide bond</keyword>
<comment type="function">
    <text evidence="1">Shows particularly broad specificity; although bonds involving phenylalanine and leucine are preferred, many others are also cleaved to some extent.</text>
</comment>
<organism evidence="11 12">
    <name type="scientific">Scomber scombrus</name>
    <name type="common">Atlantic mackerel</name>
    <name type="synonym">Scomber vernalis</name>
    <dbReference type="NCBI Taxonomy" id="13677"/>
    <lineage>
        <taxon>Eukaryota</taxon>
        <taxon>Metazoa</taxon>
        <taxon>Chordata</taxon>
        <taxon>Craniata</taxon>
        <taxon>Vertebrata</taxon>
        <taxon>Euteleostomi</taxon>
        <taxon>Actinopterygii</taxon>
        <taxon>Neopterygii</taxon>
        <taxon>Teleostei</taxon>
        <taxon>Neoteleostei</taxon>
        <taxon>Acanthomorphata</taxon>
        <taxon>Pelagiaria</taxon>
        <taxon>Scombriformes</taxon>
        <taxon>Scombridae</taxon>
        <taxon>Scomber</taxon>
    </lineage>
</organism>
<sequence>MPAWHSHSGFGVYRVPLEKGKSAREALEEQGLWEEYRVKYPYNPISKFDQRFAVAGEPMTNDADLCYYGIISIGTPPQSFKVIFDSGSSNLWVPSIYCNSPACNNHHKFNPTTSSTYRRNGGSLKIQYGTGSMTGILGYDTVTVGGLAVRNQIFGLSQTEAPFMQHMRADGILGLAYPRLSASGATPVFDNMMREGLVTQDIFSVYLSR</sequence>
<dbReference type="InterPro" id="IPR001969">
    <property type="entry name" value="Aspartic_peptidase_AS"/>
</dbReference>
<evidence type="ECO:0000256" key="2">
    <source>
        <dbReference type="ARBA" id="ARBA00007447"/>
    </source>
</evidence>
<evidence type="ECO:0000313" key="11">
    <source>
        <dbReference type="EMBL" id="CAK6961807.1"/>
    </source>
</evidence>
<feature type="disulfide bond" evidence="9">
    <location>
        <begin position="98"/>
        <end position="103"/>
    </location>
</feature>
<dbReference type="AlphaFoldDB" id="A0AAV1NQA3"/>
<keyword evidence="4" id="KW-0645">Protease</keyword>
<evidence type="ECO:0000256" key="1">
    <source>
        <dbReference type="ARBA" id="ARBA00002318"/>
    </source>
</evidence>
<name>A0AAV1NQA3_SCOSC</name>
<keyword evidence="7" id="KW-0378">Hydrolase</keyword>
<feature type="domain" description="Peptidase A1" evidence="10">
    <location>
        <begin position="67"/>
        <end position="209"/>
    </location>
</feature>
<dbReference type="InterPro" id="IPR001461">
    <property type="entry name" value="Aspartic_peptidase_A1"/>
</dbReference>
<dbReference type="FunFam" id="2.40.70.10:FF:000004">
    <property type="entry name" value="Pepsin A"/>
    <property type="match status" value="1"/>
</dbReference>
<dbReference type="GO" id="GO:0007586">
    <property type="term" value="P:digestion"/>
    <property type="evidence" value="ECO:0007669"/>
    <property type="project" value="UniProtKB-KW"/>
</dbReference>
<dbReference type="Gene3D" id="2.40.70.10">
    <property type="entry name" value="Acid Proteases"/>
    <property type="match status" value="1"/>
</dbReference>
<dbReference type="EMBL" id="CAWUFR010000052">
    <property type="protein sequence ID" value="CAK6961807.1"/>
    <property type="molecule type" value="Genomic_DNA"/>
</dbReference>
<comment type="caution">
    <text evidence="11">The sequence shown here is derived from an EMBL/GenBank/DDBJ whole genome shotgun (WGS) entry which is preliminary data.</text>
</comment>
<dbReference type="InterPro" id="IPR033121">
    <property type="entry name" value="PEPTIDASE_A1"/>
</dbReference>
<evidence type="ECO:0000259" key="10">
    <source>
        <dbReference type="PROSITE" id="PS51767"/>
    </source>
</evidence>
<dbReference type="EC" id="3.4.23.1" evidence="3"/>
<evidence type="ECO:0000256" key="6">
    <source>
        <dbReference type="ARBA" id="ARBA00022757"/>
    </source>
</evidence>
<evidence type="ECO:0000256" key="5">
    <source>
        <dbReference type="ARBA" id="ARBA00022750"/>
    </source>
</evidence>
<dbReference type="PROSITE" id="PS51767">
    <property type="entry name" value="PEPTIDASE_A1"/>
    <property type="match status" value="1"/>
</dbReference>
<dbReference type="GO" id="GO:0006508">
    <property type="term" value="P:proteolysis"/>
    <property type="evidence" value="ECO:0007669"/>
    <property type="project" value="UniProtKB-KW"/>
</dbReference>
<dbReference type="PROSITE" id="PS00141">
    <property type="entry name" value="ASP_PROTEASE"/>
    <property type="match status" value="1"/>
</dbReference>
<evidence type="ECO:0000256" key="7">
    <source>
        <dbReference type="ARBA" id="ARBA00022801"/>
    </source>
</evidence>
<dbReference type="Proteomes" id="UP001314229">
    <property type="component" value="Unassembled WGS sequence"/>
</dbReference>
<comment type="similarity">
    <text evidence="2">Belongs to the peptidase A1 family.</text>
</comment>
<dbReference type="GO" id="GO:0004190">
    <property type="term" value="F:aspartic-type endopeptidase activity"/>
    <property type="evidence" value="ECO:0007669"/>
    <property type="project" value="UniProtKB-KW"/>
</dbReference>
<proteinExistence type="inferred from homology"/>
<dbReference type="InterPro" id="IPR021109">
    <property type="entry name" value="Peptidase_aspartic_dom_sf"/>
</dbReference>
<keyword evidence="12" id="KW-1185">Reference proteome</keyword>
<protein>
    <recommendedName>
        <fullName evidence="3">pepsin A</fullName>
        <ecNumber evidence="3">3.4.23.1</ecNumber>
    </recommendedName>
</protein>
<gene>
    <name evidence="11" type="ORF">FSCOSCO3_A006813</name>
</gene>
<reference evidence="11 12" key="1">
    <citation type="submission" date="2024-01" db="EMBL/GenBank/DDBJ databases">
        <authorList>
            <person name="Alioto T."/>
            <person name="Alioto T."/>
            <person name="Gomez Garrido J."/>
        </authorList>
    </citation>
    <scope>NUCLEOTIDE SEQUENCE [LARGE SCALE GENOMIC DNA]</scope>
</reference>
<evidence type="ECO:0000256" key="8">
    <source>
        <dbReference type="ARBA" id="ARBA00023157"/>
    </source>
</evidence>
<evidence type="ECO:0000256" key="4">
    <source>
        <dbReference type="ARBA" id="ARBA00022670"/>
    </source>
</evidence>
<evidence type="ECO:0000256" key="3">
    <source>
        <dbReference type="ARBA" id="ARBA00011924"/>
    </source>
</evidence>
<dbReference type="PANTHER" id="PTHR47966:SF22">
    <property type="entry name" value="PEPSIN A-3-RELATED"/>
    <property type="match status" value="1"/>
</dbReference>